<accession>A0ABD2Y783</accession>
<proteinExistence type="predicted"/>
<comment type="caution">
    <text evidence="1">The sequence shown here is derived from an EMBL/GenBank/DDBJ whole genome shotgun (WGS) entry which is preliminary data.</text>
</comment>
<reference evidence="1 2" key="1">
    <citation type="submission" date="2024-11" db="EMBL/GenBank/DDBJ databases">
        <title>A near-complete genome assembly of Cinchona calisaya.</title>
        <authorList>
            <person name="Lian D.C."/>
            <person name="Zhao X.W."/>
            <person name="Wei L."/>
        </authorList>
    </citation>
    <scope>NUCLEOTIDE SEQUENCE [LARGE SCALE GENOMIC DNA]</scope>
    <source>
        <tissue evidence="1">Nenye</tissue>
    </source>
</reference>
<sequence>MEYKADSIDSVEPQIALVLKELESLRSLLVGIEEKYNKDDPELIDLLGRVTDVGYQADYLIDCILNMNGVDWFQMLWLSDIIDEIKAVKAQVIRIVETKEDSKGVQYASQTPGSIMSQTSTPKDEEIVVALED</sequence>
<evidence type="ECO:0000313" key="2">
    <source>
        <dbReference type="Proteomes" id="UP001630127"/>
    </source>
</evidence>
<evidence type="ECO:0000313" key="1">
    <source>
        <dbReference type="EMBL" id="KAL3501670.1"/>
    </source>
</evidence>
<keyword evidence="2" id="KW-1185">Reference proteome</keyword>
<gene>
    <name evidence="1" type="ORF">ACH5RR_036119</name>
</gene>
<name>A0ABD2Y783_9GENT</name>
<organism evidence="1 2">
    <name type="scientific">Cinchona calisaya</name>
    <dbReference type="NCBI Taxonomy" id="153742"/>
    <lineage>
        <taxon>Eukaryota</taxon>
        <taxon>Viridiplantae</taxon>
        <taxon>Streptophyta</taxon>
        <taxon>Embryophyta</taxon>
        <taxon>Tracheophyta</taxon>
        <taxon>Spermatophyta</taxon>
        <taxon>Magnoliopsida</taxon>
        <taxon>eudicotyledons</taxon>
        <taxon>Gunneridae</taxon>
        <taxon>Pentapetalae</taxon>
        <taxon>asterids</taxon>
        <taxon>lamiids</taxon>
        <taxon>Gentianales</taxon>
        <taxon>Rubiaceae</taxon>
        <taxon>Cinchonoideae</taxon>
        <taxon>Cinchoneae</taxon>
        <taxon>Cinchona</taxon>
    </lineage>
</organism>
<dbReference type="Proteomes" id="UP001630127">
    <property type="component" value="Unassembled WGS sequence"/>
</dbReference>
<dbReference type="EMBL" id="JBJUIK010000015">
    <property type="protein sequence ID" value="KAL3501670.1"/>
    <property type="molecule type" value="Genomic_DNA"/>
</dbReference>
<protein>
    <submittedName>
        <fullName evidence="1">Uncharacterized protein</fullName>
    </submittedName>
</protein>
<dbReference type="AlphaFoldDB" id="A0ABD2Y783"/>